<gene>
    <name evidence="1" type="ORF">L2E82_37209</name>
</gene>
<protein>
    <submittedName>
        <fullName evidence="1">Uncharacterized protein</fullName>
    </submittedName>
</protein>
<evidence type="ECO:0000313" key="2">
    <source>
        <dbReference type="Proteomes" id="UP001055811"/>
    </source>
</evidence>
<dbReference type="EMBL" id="CM042015">
    <property type="protein sequence ID" value="KAI3708129.1"/>
    <property type="molecule type" value="Genomic_DNA"/>
</dbReference>
<keyword evidence="2" id="KW-1185">Reference proteome</keyword>
<proteinExistence type="predicted"/>
<reference evidence="1 2" key="2">
    <citation type="journal article" date="2022" name="Mol. Ecol. Resour.">
        <title>The genomes of chicory, endive, great burdock and yacon provide insights into Asteraceae paleo-polyploidization history and plant inulin production.</title>
        <authorList>
            <person name="Fan W."/>
            <person name="Wang S."/>
            <person name="Wang H."/>
            <person name="Wang A."/>
            <person name="Jiang F."/>
            <person name="Liu H."/>
            <person name="Zhao H."/>
            <person name="Xu D."/>
            <person name="Zhang Y."/>
        </authorList>
    </citation>
    <scope>NUCLEOTIDE SEQUENCE [LARGE SCALE GENOMIC DNA]</scope>
    <source>
        <strain evidence="2">cv. Punajuju</strain>
        <tissue evidence="1">Leaves</tissue>
    </source>
</reference>
<comment type="caution">
    <text evidence="1">The sequence shown here is derived from an EMBL/GenBank/DDBJ whole genome shotgun (WGS) entry which is preliminary data.</text>
</comment>
<accession>A0ACB9AEU7</accession>
<dbReference type="Proteomes" id="UP001055811">
    <property type="component" value="Linkage Group LG07"/>
</dbReference>
<sequence length="385" mass="44005">MFVFIITGHSTVPTRTRYSQKQNHRTSLANSTPEMDRKIWHKLPVELLERILSFLPLKTFLYLRSTCKLILQIPHILSTAPLPGHAISPPCRIPPVLSNSNSNHKLAVIYALTIYGRRNSRLPPGPYPFPIIGSLLKLGDKPHRSLASLSKRYGPLMSLKLGSRTTIVVSSPDIAKEFFHTHDISFSGRTIPEFVRIVDHDKYSVAWLPTGDQWRRLRRITREYLLSVQRLDDSKLLRQAKVQELLDHVDRCCTNKMAVNIGAVAFTTMLNILSKYMFSVDFGQYDNVLSQEFKEVVIALVELAGRLNLADFFPILKPFDPQGLVRRGNVYGKKFMTIIDEIIDQRLQSRSSSSINNDVLDSLLDAMNKDVSPFTRDEMRHLFYV</sequence>
<name>A0ACB9AEU7_CICIN</name>
<organism evidence="1 2">
    <name type="scientific">Cichorium intybus</name>
    <name type="common">Chicory</name>
    <dbReference type="NCBI Taxonomy" id="13427"/>
    <lineage>
        <taxon>Eukaryota</taxon>
        <taxon>Viridiplantae</taxon>
        <taxon>Streptophyta</taxon>
        <taxon>Embryophyta</taxon>
        <taxon>Tracheophyta</taxon>
        <taxon>Spermatophyta</taxon>
        <taxon>Magnoliopsida</taxon>
        <taxon>eudicotyledons</taxon>
        <taxon>Gunneridae</taxon>
        <taxon>Pentapetalae</taxon>
        <taxon>asterids</taxon>
        <taxon>campanulids</taxon>
        <taxon>Asterales</taxon>
        <taxon>Asteraceae</taxon>
        <taxon>Cichorioideae</taxon>
        <taxon>Cichorieae</taxon>
        <taxon>Cichoriinae</taxon>
        <taxon>Cichorium</taxon>
    </lineage>
</organism>
<evidence type="ECO:0000313" key="1">
    <source>
        <dbReference type="EMBL" id="KAI3708129.1"/>
    </source>
</evidence>
<reference evidence="2" key="1">
    <citation type="journal article" date="2022" name="Mol. Ecol. Resour.">
        <title>The genomes of chicory, endive, great burdock and yacon provide insights into Asteraceae palaeo-polyploidization history and plant inulin production.</title>
        <authorList>
            <person name="Fan W."/>
            <person name="Wang S."/>
            <person name="Wang H."/>
            <person name="Wang A."/>
            <person name="Jiang F."/>
            <person name="Liu H."/>
            <person name="Zhao H."/>
            <person name="Xu D."/>
            <person name="Zhang Y."/>
        </authorList>
    </citation>
    <scope>NUCLEOTIDE SEQUENCE [LARGE SCALE GENOMIC DNA]</scope>
    <source>
        <strain evidence="2">cv. Punajuju</strain>
    </source>
</reference>